<dbReference type="EMBL" id="QLTA01000016">
    <property type="protein sequence ID" value="RAR82842.1"/>
    <property type="molecule type" value="Genomic_DNA"/>
</dbReference>
<organism evidence="3 4">
    <name type="scientific">Paracidovorax anthurii</name>
    <dbReference type="NCBI Taxonomy" id="78229"/>
    <lineage>
        <taxon>Bacteria</taxon>
        <taxon>Pseudomonadati</taxon>
        <taxon>Pseudomonadota</taxon>
        <taxon>Betaproteobacteria</taxon>
        <taxon>Burkholderiales</taxon>
        <taxon>Comamonadaceae</taxon>
        <taxon>Paracidovorax</taxon>
    </lineage>
</organism>
<feature type="domain" description="IPTL-CTERM protein sorting" evidence="2">
    <location>
        <begin position="200"/>
        <end position="225"/>
    </location>
</feature>
<name>A0A328ZED0_9BURK</name>
<keyword evidence="4" id="KW-1185">Reference proteome</keyword>
<evidence type="ECO:0000313" key="3">
    <source>
        <dbReference type="EMBL" id="RAR82842.1"/>
    </source>
</evidence>
<accession>A0A328ZED0</accession>
<keyword evidence="1" id="KW-0732">Signal</keyword>
<dbReference type="NCBIfam" id="TIGR04174">
    <property type="entry name" value="IPTL_CTERM"/>
    <property type="match status" value="1"/>
</dbReference>
<gene>
    <name evidence="3" type="ORF">AX018_101649</name>
</gene>
<feature type="signal peptide" evidence="1">
    <location>
        <begin position="1"/>
        <end position="24"/>
    </location>
</feature>
<dbReference type="Proteomes" id="UP000248856">
    <property type="component" value="Unassembled WGS sequence"/>
</dbReference>
<protein>
    <submittedName>
        <fullName evidence="3">Putative secreted protein (IPTL-CTERM system target)</fullName>
    </submittedName>
</protein>
<dbReference type="AlphaFoldDB" id="A0A328ZED0"/>
<dbReference type="OrthoDB" id="8811122at2"/>
<evidence type="ECO:0000313" key="4">
    <source>
        <dbReference type="Proteomes" id="UP000248856"/>
    </source>
</evidence>
<dbReference type="Pfam" id="PF18203">
    <property type="entry name" value="IPTL-CTERM"/>
    <property type="match status" value="1"/>
</dbReference>
<dbReference type="RefSeq" id="WP_111877176.1">
    <property type="nucleotide sequence ID" value="NZ_CBCSGC010000110.1"/>
</dbReference>
<feature type="chain" id="PRO_5016249411" evidence="1">
    <location>
        <begin position="25"/>
        <end position="239"/>
    </location>
</feature>
<comment type="caution">
    <text evidence="3">The sequence shown here is derived from an EMBL/GenBank/DDBJ whole genome shotgun (WGS) entry which is preliminary data.</text>
</comment>
<reference evidence="3 4" key="1">
    <citation type="submission" date="2018-06" db="EMBL/GenBank/DDBJ databases">
        <title>Genomic Encyclopedia of Archaeal and Bacterial Type Strains, Phase II (KMG-II): from individual species to whole genera.</title>
        <authorList>
            <person name="Goeker M."/>
        </authorList>
    </citation>
    <scope>NUCLEOTIDE SEQUENCE [LARGE SCALE GENOMIC DNA]</scope>
    <source>
        <strain evidence="3 4">CFPB 3232</strain>
    </source>
</reference>
<evidence type="ECO:0000259" key="2">
    <source>
        <dbReference type="Pfam" id="PF18203"/>
    </source>
</evidence>
<proteinExistence type="predicted"/>
<sequence length="239" mass="23948">MLRQSLRWLAGAALAAALCGPVAAQWVTPPGSSLDVPPGGAIDIACTSLDMQGTLNMNGGTLNVDSSATFGSGATVTGSNGTISVGGDLILSGPLDAGNNTLVLRDGCDPGNTTQLSGTLVVQNLVLQSTTGRAFVLPAGANITVLGTLTLQGTSTQPVQLASASGTAVINLGPSATVTRTFASVPSSVQIGAATSTVISIPTLSEYGLMLLSLLLGAAMYWTRRDPAAARAALARLRR</sequence>
<dbReference type="InterPro" id="IPR026442">
    <property type="entry name" value="IPTL_CTERM"/>
</dbReference>
<evidence type="ECO:0000256" key="1">
    <source>
        <dbReference type="SAM" id="SignalP"/>
    </source>
</evidence>